<keyword evidence="2" id="KW-1185">Reference proteome</keyword>
<dbReference type="GeneID" id="54278886"/>
<evidence type="ECO:0000313" key="1">
    <source>
        <dbReference type="EMBL" id="KAF2021205.1"/>
    </source>
</evidence>
<gene>
    <name evidence="1" type="ORF">BU24DRAFT_16991</name>
</gene>
<dbReference type="RefSeq" id="XP_033389544.1">
    <property type="nucleotide sequence ID" value="XM_033521489.1"/>
</dbReference>
<evidence type="ECO:0000313" key="2">
    <source>
        <dbReference type="Proteomes" id="UP000799778"/>
    </source>
</evidence>
<name>A0A6A5Y6L8_9PLEO</name>
<reference evidence="1" key="1">
    <citation type="journal article" date="2020" name="Stud. Mycol.">
        <title>101 Dothideomycetes genomes: a test case for predicting lifestyles and emergence of pathogens.</title>
        <authorList>
            <person name="Haridas S."/>
            <person name="Albert R."/>
            <person name="Binder M."/>
            <person name="Bloem J."/>
            <person name="Labutti K."/>
            <person name="Salamov A."/>
            <person name="Andreopoulos B."/>
            <person name="Baker S."/>
            <person name="Barry K."/>
            <person name="Bills G."/>
            <person name="Bluhm B."/>
            <person name="Cannon C."/>
            <person name="Castanera R."/>
            <person name="Culley D."/>
            <person name="Daum C."/>
            <person name="Ezra D."/>
            <person name="Gonzalez J."/>
            <person name="Henrissat B."/>
            <person name="Kuo A."/>
            <person name="Liang C."/>
            <person name="Lipzen A."/>
            <person name="Lutzoni F."/>
            <person name="Magnuson J."/>
            <person name="Mondo S."/>
            <person name="Nolan M."/>
            <person name="Ohm R."/>
            <person name="Pangilinan J."/>
            <person name="Park H.-J."/>
            <person name="Ramirez L."/>
            <person name="Alfaro M."/>
            <person name="Sun H."/>
            <person name="Tritt A."/>
            <person name="Yoshinaga Y."/>
            <person name="Zwiers L.-H."/>
            <person name="Turgeon B."/>
            <person name="Goodwin S."/>
            <person name="Spatafora J."/>
            <person name="Crous P."/>
            <person name="Grigoriev I."/>
        </authorList>
    </citation>
    <scope>NUCLEOTIDE SEQUENCE</scope>
    <source>
        <strain evidence="1">CBS 175.79</strain>
    </source>
</reference>
<dbReference type="EMBL" id="ML978066">
    <property type="protein sequence ID" value="KAF2021205.1"/>
    <property type="molecule type" value="Genomic_DNA"/>
</dbReference>
<protein>
    <submittedName>
        <fullName evidence="1">Uncharacterized protein</fullName>
    </submittedName>
</protein>
<dbReference type="OrthoDB" id="3920403at2759"/>
<sequence length="222" mass="23998">MAVRRSSSVSEPLSPSALPDLAVLPRPLAADKLPVGQLVSKSSKLNPAGLEDKHYDDGGCRWYKDVILLSNSTGVINESLGGTHLVQKELDADTSVGTIEAEEMIVRLLKNPESALKTILAEQDTATWIKEQAGQSVVGFVTAIREVVNASYKRARLFDIGNGNYEVIREVGGEGKDGKRRDSGLDVQTGSKRDVVGVIVRQVVVEGNEIKLGNEIGTEFWN</sequence>
<dbReference type="Proteomes" id="UP000799778">
    <property type="component" value="Unassembled WGS sequence"/>
</dbReference>
<organism evidence="1 2">
    <name type="scientific">Aaosphaeria arxii CBS 175.79</name>
    <dbReference type="NCBI Taxonomy" id="1450172"/>
    <lineage>
        <taxon>Eukaryota</taxon>
        <taxon>Fungi</taxon>
        <taxon>Dikarya</taxon>
        <taxon>Ascomycota</taxon>
        <taxon>Pezizomycotina</taxon>
        <taxon>Dothideomycetes</taxon>
        <taxon>Pleosporomycetidae</taxon>
        <taxon>Pleosporales</taxon>
        <taxon>Pleosporales incertae sedis</taxon>
        <taxon>Aaosphaeria</taxon>
    </lineage>
</organism>
<accession>A0A6A5Y6L8</accession>
<proteinExistence type="predicted"/>
<dbReference type="AlphaFoldDB" id="A0A6A5Y6L8"/>